<reference evidence="1 2" key="1">
    <citation type="submission" date="2015-01" db="EMBL/GenBank/DDBJ databases">
        <title>Evolution of Trichinella species and genotypes.</title>
        <authorList>
            <person name="Korhonen P.K."/>
            <person name="Edoardo P."/>
            <person name="Giuseppe L.R."/>
            <person name="Gasser R.B."/>
        </authorList>
    </citation>
    <scope>NUCLEOTIDE SEQUENCE [LARGE SCALE GENOMIC DNA]</scope>
    <source>
        <strain evidence="1">ISS1029</strain>
    </source>
</reference>
<keyword evidence="2" id="KW-1185">Reference proteome</keyword>
<dbReference type="AlphaFoldDB" id="A0A0V1HH20"/>
<dbReference type="Proteomes" id="UP000055024">
    <property type="component" value="Unassembled WGS sequence"/>
</dbReference>
<organism evidence="1 2">
    <name type="scientific">Trichinella zimbabwensis</name>
    <dbReference type="NCBI Taxonomy" id="268475"/>
    <lineage>
        <taxon>Eukaryota</taxon>
        <taxon>Metazoa</taxon>
        <taxon>Ecdysozoa</taxon>
        <taxon>Nematoda</taxon>
        <taxon>Enoplea</taxon>
        <taxon>Dorylaimia</taxon>
        <taxon>Trichinellida</taxon>
        <taxon>Trichinellidae</taxon>
        <taxon>Trichinella</taxon>
    </lineage>
</organism>
<protein>
    <submittedName>
        <fullName evidence="1">Uncharacterized protein</fullName>
    </submittedName>
</protein>
<name>A0A0V1HH20_9BILA</name>
<comment type="caution">
    <text evidence="1">The sequence shown here is derived from an EMBL/GenBank/DDBJ whole genome shotgun (WGS) entry which is preliminary data.</text>
</comment>
<accession>A0A0V1HH20</accession>
<gene>
    <name evidence="1" type="ORF">T11_2211</name>
</gene>
<proteinExistence type="predicted"/>
<dbReference type="EMBL" id="JYDP01000071">
    <property type="protein sequence ID" value="KRZ09551.1"/>
    <property type="molecule type" value="Genomic_DNA"/>
</dbReference>
<sequence>MHSLNPLLCRYTWASIMSICPLNFGNSNTYLTSAGTFSKHCSYRCQSNSNVHNLPSHFTNICSSNLNNISDYIFCSGAPFNLRLTTSNALHFFDVYNAVEAGFYYHMGSGLLLLSQCAHLNDNAENQLFGGHM</sequence>
<evidence type="ECO:0000313" key="1">
    <source>
        <dbReference type="EMBL" id="KRZ09551.1"/>
    </source>
</evidence>
<evidence type="ECO:0000313" key="2">
    <source>
        <dbReference type="Proteomes" id="UP000055024"/>
    </source>
</evidence>